<proteinExistence type="inferred from homology"/>
<dbReference type="Proteomes" id="UP000032141">
    <property type="component" value="Chromosome C8"/>
</dbReference>
<sequence length="709" mass="79364">MQCGISLVSNRKHSTSILTPDDKFPYDLLAKKTVITPDRTIGQYQDLVIPVTNFQNEDKGFMVLAGDVFDVPIRKDIIHHVVRWQLAKRQQGTHSTKTISEVSGTGRKPWNQKGTGRARHGTLRGPQFRGGCVMHGPKPRSHAIKMNKQVRRLGLKIAISARAAEGKLLVFDEMALPTHKTKNIVNYYNQMENTKKVLVVEGGPIDEKLKLATQNLHYVNILPSIGLNVYSILLHDTLVMSRDAVNKIIERTGGSGSVNIRRQLLFVSLPQTAASDAASERRVLRLTPIKPASGKVTQLHLYLSLSISIPRTSEDLESSLHLKLSLHLELPPSQPLSPSRALSISGSLSVTSCIHLRLSGSPSVTICLHLGLSLFSEENPSPISSPSSLTHLRSHLEALLPISDLISKLSLLRAHLISKLSLLLFSLRLQKHPIVVSSLISGSIDLRLRSSQAHSLKLRPSQTHSLLLFLSLFKMSTSKDNWKPEETRYFFQLYAEERRKGNKVGQQMNKVGKKNIMDAFELRFKKGFSDWKRDYKNKYDSSRKKYIRIRMLTQNRTGLGYDNMGRIDMSDDWWKERERECPGIRKAFCKEIDNMDMFEAEFGGVVVTGAEGWSAQHGEASLNSRVGGDIAEDEADSQPAAETETQGQAPRQTQPAAQTHSGGSRAKRRRKEKDVAVEACEKRTAALEVKNMLAKQLMEREQPFSVETV</sequence>
<keyword evidence="3" id="KW-0687">Ribonucleoprotein</keyword>
<evidence type="ECO:0000313" key="8">
    <source>
        <dbReference type="Proteomes" id="UP000032141"/>
    </source>
</evidence>
<dbReference type="HOGENOM" id="CLU_389519_0_0_1"/>
<feature type="compositionally biased region" description="Polar residues" evidence="5">
    <location>
        <begin position="93"/>
        <end position="103"/>
    </location>
</feature>
<protein>
    <recommendedName>
        <fullName evidence="4">Large ribosomal subunit protein uL4m</fullName>
    </recommendedName>
</protein>
<feature type="region of interest" description="Disordered" evidence="5">
    <location>
        <begin position="93"/>
        <end position="130"/>
    </location>
</feature>
<reference evidence="7 8" key="1">
    <citation type="journal article" date="2014" name="Genome Biol.">
        <title>Transcriptome and methylome profiling reveals relics of genome dominance in the mesopolyploid Brassica oleracea.</title>
        <authorList>
            <person name="Parkin I.A."/>
            <person name="Koh C."/>
            <person name="Tang H."/>
            <person name="Robinson S.J."/>
            <person name="Kagale S."/>
            <person name="Clarke W.E."/>
            <person name="Town C.D."/>
            <person name="Nixon J."/>
            <person name="Krishnakumar V."/>
            <person name="Bidwell S.L."/>
            <person name="Denoeud F."/>
            <person name="Belcram H."/>
            <person name="Links M.G."/>
            <person name="Just J."/>
            <person name="Clarke C."/>
            <person name="Bender T."/>
            <person name="Huebert T."/>
            <person name="Mason A.S."/>
            <person name="Pires J.C."/>
            <person name="Barker G."/>
            <person name="Moore J."/>
            <person name="Walley P.G."/>
            <person name="Manoli S."/>
            <person name="Batley J."/>
            <person name="Edwards D."/>
            <person name="Nelson M.N."/>
            <person name="Wang X."/>
            <person name="Paterson A.H."/>
            <person name="King G."/>
            <person name="Bancroft I."/>
            <person name="Chalhoub B."/>
            <person name="Sharpe A.G."/>
        </authorList>
    </citation>
    <scope>NUCLEOTIDE SEQUENCE</scope>
    <source>
        <strain evidence="7 8">cv. TO1000</strain>
    </source>
</reference>
<dbReference type="InterPro" id="IPR002136">
    <property type="entry name" value="Ribosomal_uL4"/>
</dbReference>
<evidence type="ECO:0000256" key="1">
    <source>
        <dbReference type="ARBA" id="ARBA00010528"/>
    </source>
</evidence>
<dbReference type="AlphaFoldDB" id="A0A0D3DWE7"/>
<dbReference type="EnsemblPlants" id="Bo8g102480.1">
    <property type="protein sequence ID" value="Bo8g102480.1"/>
    <property type="gene ID" value="Bo8g102480"/>
</dbReference>
<evidence type="ECO:0000313" key="7">
    <source>
        <dbReference type="EnsemblPlants" id="Bo8g102480.1"/>
    </source>
</evidence>
<dbReference type="SUPFAM" id="SSF52166">
    <property type="entry name" value="Ribosomal protein L4"/>
    <property type="match status" value="1"/>
</dbReference>
<feature type="compositionally biased region" description="Low complexity" evidence="5">
    <location>
        <begin position="645"/>
        <end position="659"/>
    </location>
</feature>
<dbReference type="Pfam" id="PF12776">
    <property type="entry name" value="Myb_DNA-bind_3"/>
    <property type="match status" value="1"/>
</dbReference>
<dbReference type="Gramene" id="Bo8g102480.1">
    <property type="protein sequence ID" value="Bo8g102480.1"/>
    <property type="gene ID" value="Bo8g102480"/>
</dbReference>
<keyword evidence="2" id="KW-0689">Ribosomal protein</keyword>
<feature type="domain" description="Myb/SANT-like" evidence="6">
    <location>
        <begin position="481"/>
        <end position="576"/>
    </location>
</feature>
<evidence type="ECO:0000259" key="6">
    <source>
        <dbReference type="Pfam" id="PF12776"/>
    </source>
</evidence>
<name>A0A0D3DWE7_BRAOL</name>
<dbReference type="HAMAP" id="MF_01328_B">
    <property type="entry name" value="Ribosomal_uL4_B"/>
    <property type="match status" value="1"/>
</dbReference>
<organism evidence="7 8">
    <name type="scientific">Brassica oleracea var. oleracea</name>
    <dbReference type="NCBI Taxonomy" id="109376"/>
    <lineage>
        <taxon>Eukaryota</taxon>
        <taxon>Viridiplantae</taxon>
        <taxon>Streptophyta</taxon>
        <taxon>Embryophyta</taxon>
        <taxon>Tracheophyta</taxon>
        <taxon>Spermatophyta</taxon>
        <taxon>Magnoliopsida</taxon>
        <taxon>eudicotyledons</taxon>
        <taxon>Gunneridae</taxon>
        <taxon>Pentapetalae</taxon>
        <taxon>rosids</taxon>
        <taxon>malvids</taxon>
        <taxon>Brassicales</taxon>
        <taxon>Brassicaceae</taxon>
        <taxon>Brassiceae</taxon>
        <taxon>Brassica</taxon>
    </lineage>
</organism>
<dbReference type="InterPro" id="IPR023574">
    <property type="entry name" value="Ribosomal_uL4_dom_sf"/>
</dbReference>
<evidence type="ECO:0000256" key="2">
    <source>
        <dbReference type="ARBA" id="ARBA00022980"/>
    </source>
</evidence>
<feature type="region of interest" description="Disordered" evidence="5">
    <location>
        <begin position="632"/>
        <end position="680"/>
    </location>
</feature>
<dbReference type="GO" id="GO:0003735">
    <property type="term" value="F:structural constituent of ribosome"/>
    <property type="evidence" value="ECO:0007669"/>
    <property type="project" value="InterPro"/>
</dbReference>
<dbReference type="FunFam" id="3.40.1370.10:FF:000006">
    <property type="entry name" value="50S ribosomal protein L4"/>
    <property type="match status" value="1"/>
</dbReference>
<comment type="similarity">
    <text evidence="1">Belongs to the universal ribosomal protein uL4 family.</text>
</comment>
<evidence type="ECO:0000256" key="3">
    <source>
        <dbReference type="ARBA" id="ARBA00023274"/>
    </source>
</evidence>
<dbReference type="PANTHER" id="PTHR10746:SF6">
    <property type="entry name" value="LARGE RIBOSOMAL SUBUNIT PROTEIN UL4M"/>
    <property type="match status" value="1"/>
</dbReference>
<dbReference type="eggNOG" id="KOG1624">
    <property type="taxonomic scope" value="Eukaryota"/>
</dbReference>
<dbReference type="GO" id="GO:0005840">
    <property type="term" value="C:ribosome"/>
    <property type="evidence" value="ECO:0007669"/>
    <property type="project" value="UniProtKB-KW"/>
</dbReference>
<dbReference type="GO" id="GO:1990904">
    <property type="term" value="C:ribonucleoprotein complex"/>
    <property type="evidence" value="ECO:0007669"/>
    <property type="project" value="UniProtKB-KW"/>
</dbReference>
<dbReference type="STRING" id="109376.A0A0D3DWE7"/>
<dbReference type="Gene3D" id="3.40.1370.10">
    <property type="match status" value="1"/>
</dbReference>
<dbReference type="Pfam" id="PF00573">
    <property type="entry name" value="Ribosomal_L4"/>
    <property type="match status" value="1"/>
</dbReference>
<keyword evidence="8" id="KW-1185">Reference proteome</keyword>
<dbReference type="eggNOG" id="KOG4585">
    <property type="taxonomic scope" value="Eukaryota"/>
</dbReference>
<dbReference type="GO" id="GO:0006412">
    <property type="term" value="P:translation"/>
    <property type="evidence" value="ECO:0007669"/>
    <property type="project" value="InterPro"/>
</dbReference>
<dbReference type="InterPro" id="IPR013005">
    <property type="entry name" value="Ribosomal_uL4-like"/>
</dbReference>
<dbReference type="InterPro" id="IPR024752">
    <property type="entry name" value="Myb/SANT-like_dom"/>
</dbReference>
<dbReference type="NCBIfam" id="TIGR03953">
    <property type="entry name" value="rplD_bact"/>
    <property type="match status" value="1"/>
</dbReference>
<dbReference type="PANTHER" id="PTHR10746">
    <property type="entry name" value="50S RIBOSOMAL PROTEIN L4"/>
    <property type="match status" value="1"/>
</dbReference>
<reference evidence="7" key="2">
    <citation type="submission" date="2015-03" db="UniProtKB">
        <authorList>
            <consortium name="EnsemblPlants"/>
        </authorList>
    </citation>
    <scope>IDENTIFICATION</scope>
</reference>
<evidence type="ECO:0000256" key="5">
    <source>
        <dbReference type="SAM" id="MobiDB-lite"/>
    </source>
</evidence>
<evidence type="ECO:0000256" key="4">
    <source>
        <dbReference type="ARBA" id="ARBA00040565"/>
    </source>
</evidence>
<accession>A0A0D3DWE7</accession>